<comment type="caution">
    <text evidence="3">The sequence shown here is derived from an EMBL/GenBank/DDBJ whole genome shotgun (WGS) entry which is preliminary data.</text>
</comment>
<organism evidence="3 4">
    <name type="scientific">Durusdinium trenchii</name>
    <dbReference type="NCBI Taxonomy" id="1381693"/>
    <lineage>
        <taxon>Eukaryota</taxon>
        <taxon>Sar</taxon>
        <taxon>Alveolata</taxon>
        <taxon>Dinophyceae</taxon>
        <taxon>Suessiales</taxon>
        <taxon>Symbiodiniaceae</taxon>
        <taxon>Durusdinium</taxon>
    </lineage>
</organism>
<name>A0ABP0IPL2_9DINO</name>
<feature type="domain" description="EGF-like" evidence="2">
    <location>
        <begin position="786"/>
        <end position="828"/>
    </location>
</feature>
<dbReference type="PANTHER" id="PTHR23275:SF100">
    <property type="entry name" value="EGF-LIKE DOMAIN-CONTAINING PROTEIN"/>
    <property type="match status" value="1"/>
</dbReference>
<feature type="transmembrane region" description="Helical" evidence="1">
    <location>
        <begin position="293"/>
        <end position="316"/>
    </location>
</feature>
<dbReference type="SMART" id="SM00181">
    <property type="entry name" value="EGF"/>
    <property type="match status" value="5"/>
</dbReference>
<protein>
    <recommendedName>
        <fullName evidence="2">EGF-like domain-containing protein</fullName>
    </recommendedName>
</protein>
<evidence type="ECO:0000313" key="4">
    <source>
        <dbReference type="Proteomes" id="UP001642484"/>
    </source>
</evidence>
<dbReference type="SUPFAM" id="SSF57184">
    <property type="entry name" value="Growth factor receptor domain"/>
    <property type="match status" value="3"/>
</dbReference>
<accession>A0ABP0IPL2</accession>
<evidence type="ECO:0000313" key="3">
    <source>
        <dbReference type="EMBL" id="CAK9003997.1"/>
    </source>
</evidence>
<gene>
    <name evidence="3" type="ORF">CCMP2556_LOCUS7504</name>
</gene>
<feature type="transmembrane region" description="Helical" evidence="1">
    <location>
        <begin position="238"/>
        <end position="259"/>
    </location>
</feature>
<feature type="domain" description="EGF-like" evidence="2">
    <location>
        <begin position="756"/>
        <end position="785"/>
    </location>
</feature>
<keyword evidence="4" id="KW-1185">Reference proteome</keyword>
<dbReference type="InterPro" id="IPR052798">
    <property type="entry name" value="Giardia_VSA"/>
</dbReference>
<feature type="domain" description="EGF-like" evidence="2">
    <location>
        <begin position="642"/>
        <end position="672"/>
    </location>
</feature>
<dbReference type="Proteomes" id="UP001642484">
    <property type="component" value="Unassembled WGS sequence"/>
</dbReference>
<keyword evidence="1" id="KW-0812">Transmembrane</keyword>
<dbReference type="InterPro" id="IPR000742">
    <property type="entry name" value="EGF"/>
</dbReference>
<evidence type="ECO:0000256" key="1">
    <source>
        <dbReference type="SAM" id="Phobius"/>
    </source>
</evidence>
<dbReference type="EMBL" id="CAXAMN010003335">
    <property type="protein sequence ID" value="CAK9003997.1"/>
    <property type="molecule type" value="Genomic_DNA"/>
</dbReference>
<reference evidence="3 4" key="1">
    <citation type="submission" date="2024-02" db="EMBL/GenBank/DDBJ databases">
        <authorList>
            <person name="Chen Y."/>
            <person name="Shah S."/>
            <person name="Dougan E. K."/>
            <person name="Thang M."/>
            <person name="Chan C."/>
        </authorList>
    </citation>
    <scope>NUCLEOTIDE SEQUENCE [LARGE SCALE GENOMIC DNA]</scope>
</reference>
<feature type="domain" description="EGF-like" evidence="2">
    <location>
        <begin position="501"/>
        <end position="531"/>
    </location>
</feature>
<feature type="domain" description="EGF-like" evidence="2">
    <location>
        <begin position="608"/>
        <end position="641"/>
    </location>
</feature>
<keyword evidence="1" id="KW-1133">Transmembrane helix</keyword>
<feature type="transmembrane region" description="Helical" evidence="1">
    <location>
        <begin position="202"/>
        <end position="226"/>
    </location>
</feature>
<sequence>METERRSSEPRGSEALPETQSLRRFFGGSRSSVQAEIQLQQRAFATGTTATGTTVRGKSEVSLPLHARVSEVSEIESELRWYDVAGSDEAVYTASLTPSCFSLVLVCALRGVSIWMPMMLITPIGVLQFSVLYIICFASPQYLFASGVWLLPNSASKSLSVMKSFATVLMLGQIAEEFHEISESMKVLRQSRLSITRGRRLLGCWLCISIQYIQALMVMVTSGQVILGRQNPIEPLWMTYYVFMTLSFDNMLVKFIMYVRTMERHTIWKVEISHPETPTSRTRSQRLDFAQRLAVLWVPLVLAASVSILCRVFNVLPITLLRYGPVSNEKPVVMFSSLSLPAGCCPSVASINNSYADTVSVSVPCLSPEAPEDWPNRPLVYWVASPSHKAMPTSLQIREGRTSDGSKALLAGHVEAKPLELWPWMSRHGYEAQDIDTVLGKLNDETLGIGLYHRTFAYVAEIQVHPFPWFEEVAIYAIARNRVTGALSPKPAVSNVLHGKRCPPHCEICDRQGQCRRCQEGFRKDKDSTCHPCPEGCLRCPHGTSQCTKCKAKFGLVPYASKQICVPCSSDNCQSCDGPVQGAIPPSALPCHTCDPFYGLDLHGHCQRCEDENCLHCEGGSGCTACASGFVLDFGENVTCALCGPGCLSCSQKNVCSQCQEGFRLTAKGQCKACRPNCRTCDADAPRRRRQRREDYCEFGGCFPGFGWQKRHWGFLIRPECEACRVQHCVSCDHNAHFCTECSEDFGVTTSGGCFRCGLGCTSCRLAGSCLRCSDGFVLREHQCEPCADRCQKCTAAGPAHCDQDGCFPGWTAVQATWDEGPQSFVCRPCSDPDCPKCDIKGPGNCDDVPE</sequence>
<keyword evidence="1" id="KW-0472">Membrane</keyword>
<proteinExistence type="predicted"/>
<feature type="transmembrane region" description="Helical" evidence="1">
    <location>
        <begin position="124"/>
        <end position="144"/>
    </location>
</feature>
<dbReference type="InterPro" id="IPR009030">
    <property type="entry name" value="Growth_fac_rcpt_cys_sf"/>
</dbReference>
<dbReference type="PANTHER" id="PTHR23275">
    <property type="entry name" value="CABRIOLET.-RELATED"/>
    <property type="match status" value="1"/>
</dbReference>
<evidence type="ECO:0000259" key="2">
    <source>
        <dbReference type="SMART" id="SM00181"/>
    </source>
</evidence>
<feature type="transmembrane region" description="Helical" evidence="1">
    <location>
        <begin position="90"/>
        <end position="112"/>
    </location>
</feature>